<evidence type="ECO:0000313" key="5">
    <source>
        <dbReference type="Proteomes" id="UP001149163"/>
    </source>
</evidence>
<dbReference type="RefSeq" id="XP_056542104.1">
    <property type="nucleotide sequence ID" value="XM_056689675.1"/>
</dbReference>
<reference evidence="4" key="2">
    <citation type="journal article" date="2023" name="IMA Fungus">
        <title>Comparative genomic study of the Penicillium genus elucidates a diverse pangenome and 15 lateral gene transfer events.</title>
        <authorList>
            <person name="Petersen C."/>
            <person name="Sorensen T."/>
            <person name="Nielsen M.R."/>
            <person name="Sondergaard T.E."/>
            <person name="Sorensen J.L."/>
            <person name="Fitzpatrick D.A."/>
            <person name="Frisvad J.C."/>
            <person name="Nielsen K.L."/>
        </authorList>
    </citation>
    <scope>NUCLEOTIDE SEQUENCE</scope>
    <source>
        <strain evidence="4">IBT 26290</strain>
    </source>
</reference>
<gene>
    <name evidence="4" type="ORF">N7482_007550</name>
</gene>
<dbReference type="GeneID" id="81428851"/>
<protein>
    <recommendedName>
        <fullName evidence="3">PITH domain-containing protein</fullName>
    </recommendedName>
</protein>
<comment type="caution">
    <text evidence="4">The sequence shown here is derived from an EMBL/GenBank/DDBJ whole genome shotgun (WGS) entry which is preliminary data.</text>
</comment>
<dbReference type="Gene3D" id="2.60.120.470">
    <property type="entry name" value="PITH domain"/>
    <property type="match status" value="1"/>
</dbReference>
<dbReference type="PANTHER" id="PTHR12175">
    <property type="entry name" value="AD039 HT014 THIOREDOXIN FAMILY TRP26"/>
    <property type="match status" value="1"/>
</dbReference>
<dbReference type="SUPFAM" id="SSF49785">
    <property type="entry name" value="Galactose-binding domain-like"/>
    <property type="match status" value="1"/>
</dbReference>
<accession>A0A9W9LKP8</accession>
<comment type="similarity">
    <text evidence="1">Belongs to the PITHD1 family.</text>
</comment>
<dbReference type="Proteomes" id="UP001149163">
    <property type="component" value="Unassembled WGS sequence"/>
</dbReference>
<reference evidence="4" key="1">
    <citation type="submission" date="2022-11" db="EMBL/GenBank/DDBJ databases">
        <authorList>
            <person name="Petersen C."/>
        </authorList>
    </citation>
    <scope>NUCLEOTIDE SEQUENCE</scope>
    <source>
        <strain evidence="4">IBT 26290</strain>
    </source>
</reference>
<feature type="compositionally biased region" description="Basic and acidic residues" evidence="2">
    <location>
        <begin position="9"/>
        <end position="23"/>
    </location>
</feature>
<evidence type="ECO:0000256" key="2">
    <source>
        <dbReference type="SAM" id="MobiDB-lite"/>
    </source>
</evidence>
<dbReference type="InterPro" id="IPR037047">
    <property type="entry name" value="PITH_dom_sf"/>
</dbReference>
<dbReference type="OrthoDB" id="2635at2759"/>
<feature type="region of interest" description="Disordered" evidence="2">
    <location>
        <begin position="1"/>
        <end position="23"/>
    </location>
</feature>
<feature type="domain" description="PITH" evidence="3">
    <location>
        <begin position="23"/>
        <end position="202"/>
    </location>
</feature>
<dbReference type="AlphaFoldDB" id="A0A9W9LKP8"/>
<dbReference type="FunFam" id="2.60.120.470:FF:000003">
    <property type="entry name" value="DUF1000 domain protein (AFU_orthologue AFUA_1G09230)"/>
    <property type="match status" value="1"/>
</dbReference>
<dbReference type="InterPro" id="IPR045099">
    <property type="entry name" value="PITH1-like"/>
</dbReference>
<evidence type="ECO:0000259" key="3">
    <source>
        <dbReference type="PROSITE" id="PS51532"/>
    </source>
</evidence>
<dbReference type="InterPro" id="IPR008979">
    <property type="entry name" value="Galactose-bd-like_sf"/>
</dbReference>
<organism evidence="4 5">
    <name type="scientific">Penicillium canariense</name>
    <dbReference type="NCBI Taxonomy" id="189055"/>
    <lineage>
        <taxon>Eukaryota</taxon>
        <taxon>Fungi</taxon>
        <taxon>Dikarya</taxon>
        <taxon>Ascomycota</taxon>
        <taxon>Pezizomycotina</taxon>
        <taxon>Eurotiomycetes</taxon>
        <taxon>Eurotiomycetidae</taxon>
        <taxon>Eurotiales</taxon>
        <taxon>Aspergillaceae</taxon>
        <taxon>Penicillium</taxon>
    </lineage>
</organism>
<proteinExistence type="inferred from homology"/>
<dbReference type="GO" id="GO:0005737">
    <property type="term" value="C:cytoplasm"/>
    <property type="evidence" value="ECO:0007669"/>
    <property type="project" value="UniProtKB-ARBA"/>
</dbReference>
<evidence type="ECO:0000256" key="1">
    <source>
        <dbReference type="ARBA" id="ARBA00025788"/>
    </source>
</evidence>
<name>A0A9W9LKP8_9EURO</name>
<dbReference type="EMBL" id="JAPQKN010000004">
    <property type="protein sequence ID" value="KAJ5160546.1"/>
    <property type="molecule type" value="Genomic_DNA"/>
</dbReference>
<sequence>MSRHHHHHGGEGHGHCHDEHDHSNDITPAIQSLLYSQIDFDSITTLNEATPKGGAAIVKKTWAERLNDQPELESDADEQLLMHIPFTGQVKVHSILIYTAPTPSAPKTLKLFKNRDDLDFSTASDLSPIQTIEVPQPVAGEDVFEIPLNRAHWNTTTSITIFVEDNWSDGEEDVTKIGYIGFKGQFLALNREPISFLYEAAANPNDHVAIPGISDTGARTMPGQ</sequence>
<dbReference type="GO" id="GO:0005634">
    <property type="term" value="C:nucleus"/>
    <property type="evidence" value="ECO:0007669"/>
    <property type="project" value="TreeGrafter"/>
</dbReference>
<dbReference type="Pfam" id="PF06201">
    <property type="entry name" value="PITH"/>
    <property type="match status" value="1"/>
</dbReference>
<dbReference type="PROSITE" id="PS51532">
    <property type="entry name" value="PITH"/>
    <property type="match status" value="1"/>
</dbReference>
<dbReference type="PANTHER" id="PTHR12175:SF1">
    <property type="entry name" value="PITH DOMAIN-CONTAINING PROTEIN 1"/>
    <property type="match status" value="1"/>
</dbReference>
<keyword evidence="5" id="KW-1185">Reference proteome</keyword>
<evidence type="ECO:0000313" key="4">
    <source>
        <dbReference type="EMBL" id="KAJ5160546.1"/>
    </source>
</evidence>
<dbReference type="InterPro" id="IPR010400">
    <property type="entry name" value="PITH_dom"/>
</dbReference>